<evidence type="ECO:0000256" key="2">
    <source>
        <dbReference type="SAM" id="MobiDB-lite"/>
    </source>
</evidence>
<keyword evidence="4" id="KW-1185">Reference proteome</keyword>
<evidence type="ECO:0000256" key="1">
    <source>
        <dbReference type="SAM" id="Coils"/>
    </source>
</evidence>
<reference evidence="3 4" key="1">
    <citation type="submission" date="2020-01" db="EMBL/GenBank/DDBJ databases">
        <authorList>
            <consortium name="DOE Joint Genome Institute"/>
            <person name="Haridas S."/>
            <person name="Albert R."/>
            <person name="Binder M."/>
            <person name="Bloem J."/>
            <person name="Labutti K."/>
            <person name="Salamov A."/>
            <person name="Andreopoulos B."/>
            <person name="Baker S.E."/>
            <person name="Barry K."/>
            <person name="Bills G."/>
            <person name="Bluhm B.H."/>
            <person name="Cannon C."/>
            <person name="Castanera R."/>
            <person name="Culley D.E."/>
            <person name="Daum C."/>
            <person name="Ezra D."/>
            <person name="Gonzalez J.B."/>
            <person name="Henrissat B."/>
            <person name="Kuo A."/>
            <person name="Liang C."/>
            <person name="Lipzen A."/>
            <person name="Lutzoni F."/>
            <person name="Magnuson J."/>
            <person name="Mondo S."/>
            <person name="Nolan M."/>
            <person name="Ohm R."/>
            <person name="Pangilinan J."/>
            <person name="Park H.-J.H."/>
            <person name="Ramirez L."/>
            <person name="Alfaro M."/>
            <person name="Sun H."/>
            <person name="Tritt A."/>
            <person name="Yoshinaga Y."/>
            <person name="Zwiers L.-H.L."/>
            <person name="Turgeon B.G."/>
            <person name="Goodwin S.B."/>
            <person name="Spatafora J.W."/>
            <person name="Crous P.W."/>
            <person name="Grigoriev I.V."/>
        </authorList>
    </citation>
    <scope>NUCLEOTIDE SEQUENCE [LARGE SCALE GENOMIC DNA]</scope>
    <source>
        <strain evidence="3 4">CBS 611.86</strain>
    </source>
</reference>
<evidence type="ECO:0000313" key="3">
    <source>
        <dbReference type="EMBL" id="KAF2868710.1"/>
    </source>
</evidence>
<evidence type="ECO:0008006" key="5">
    <source>
        <dbReference type="Google" id="ProtNLM"/>
    </source>
</evidence>
<gene>
    <name evidence="3" type="ORF">BDV95DRAFT_120723</name>
</gene>
<keyword evidence="1" id="KW-0175">Coiled coil</keyword>
<feature type="compositionally biased region" description="Basic and acidic residues" evidence="2">
    <location>
        <begin position="1"/>
        <end position="13"/>
    </location>
</feature>
<accession>A0A7C8I9S0</accession>
<protein>
    <recommendedName>
        <fullName evidence="5">Up-regulated during septation protein 1 domain-containing protein</fullName>
    </recommendedName>
</protein>
<feature type="region of interest" description="Disordered" evidence="2">
    <location>
        <begin position="193"/>
        <end position="246"/>
    </location>
</feature>
<dbReference type="EMBL" id="JAADJZ010000018">
    <property type="protein sequence ID" value="KAF2868710.1"/>
    <property type="molecule type" value="Genomic_DNA"/>
</dbReference>
<dbReference type="OrthoDB" id="10255522at2759"/>
<name>A0A7C8I9S0_9PLEO</name>
<evidence type="ECO:0000313" key="4">
    <source>
        <dbReference type="Proteomes" id="UP000481861"/>
    </source>
</evidence>
<proteinExistence type="predicted"/>
<organism evidence="3 4">
    <name type="scientific">Massariosphaeria phaeospora</name>
    <dbReference type="NCBI Taxonomy" id="100035"/>
    <lineage>
        <taxon>Eukaryota</taxon>
        <taxon>Fungi</taxon>
        <taxon>Dikarya</taxon>
        <taxon>Ascomycota</taxon>
        <taxon>Pezizomycotina</taxon>
        <taxon>Dothideomycetes</taxon>
        <taxon>Pleosporomycetidae</taxon>
        <taxon>Pleosporales</taxon>
        <taxon>Pleosporales incertae sedis</taxon>
        <taxon>Massariosphaeria</taxon>
    </lineage>
</organism>
<dbReference type="Proteomes" id="UP000481861">
    <property type="component" value="Unassembled WGS sequence"/>
</dbReference>
<sequence length="269" mass="30387">MAHESSANSDHRLHAPPKSSRMENIRSLSMRDRPRSGTPKMERSISSMTDSFMLEHYPHTSTPPQTPQSEVDSLLLAAKDDLTPISNWAHLTYLKKQRNSLRTELKAQQIAGAEVRASVAGLRRVAFRMAVNISVKEKQIATTARNLMSSRRNDYLSTRNAERRIEQLTMILKEEERRNRDILESLERASMLTLEYSNPEPQPRDRNQSSLLSPPPSPPTRLSALTRESPPTPKTPTRSNHASWDNIRWDLTPGEIHQDRGIAGGLLAG</sequence>
<dbReference type="AlphaFoldDB" id="A0A7C8I9S0"/>
<feature type="compositionally biased region" description="Basic and acidic residues" evidence="2">
    <location>
        <begin position="20"/>
        <end position="43"/>
    </location>
</feature>
<comment type="caution">
    <text evidence="3">The sequence shown here is derived from an EMBL/GenBank/DDBJ whole genome shotgun (WGS) entry which is preliminary data.</text>
</comment>
<feature type="coiled-coil region" evidence="1">
    <location>
        <begin position="158"/>
        <end position="192"/>
    </location>
</feature>
<feature type="region of interest" description="Disordered" evidence="2">
    <location>
        <begin position="1"/>
        <end position="44"/>
    </location>
</feature>